<feature type="compositionally biased region" description="Pro residues" evidence="1">
    <location>
        <begin position="65"/>
        <end position="78"/>
    </location>
</feature>
<feature type="compositionally biased region" description="Low complexity" evidence="1">
    <location>
        <begin position="33"/>
        <end position="57"/>
    </location>
</feature>
<keyword evidence="3" id="KW-1185">Reference proteome</keyword>
<proteinExistence type="predicted"/>
<feature type="region of interest" description="Disordered" evidence="1">
    <location>
        <begin position="1"/>
        <end position="98"/>
    </location>
</feature>
<sequence length="150" mass="16546">MAGVASNGNRRRRIDRKYVRPYSSSLGVAGNVSSPLSLSRPSLSSSSRLASSYSSYSPNRHPHTRLPPPPFPLPPLLLVPPTNKRLRSTTPYRSNTSTVHIFKHPRQRQLSHLASHAVPKLVGIEAETDKADTTAETNEIMDPRPYPSQA</sequence>
<evidence type="ECO:0000313" key="2">
    <source>
        <dbReference type="EMBL" id="KIK49973.1"/>
    </source>
</evidence>
<dbReference type="AlphaFoldDB" id="A0A0D0C5H0"/>
<accession>A0A0D0C5H0</accession>
<organism evidence="2 3">
    <name type="scientific">Collybiopsis luxurians FD-317 M1</name>
    <dbReference type="NCBI Taxonomy" id="944289"/>
    <lineage>
        <taxon>Eukaryota</taxon>
        <taxon>Fungi</taxon>
        <taxon>Dikarya</taxon>
        <taxon>Basidiomycota</taxon>
        <taxon>Agaricomycotina</taxon>
        <taxon>Agaricomycetes</taxon>
        <taxon>Agaricomycetidae</taxon>
        <taxon>Agaricales</taxon>
        <taxon>Marasmiineae</taxon>
        <taxon>Omphalotaceae</taxon>
        <taxon>Collybiopsis</taxon>
        <taxon>Collybiopsis luxurians</taxon>
    </lineage>
</organism>
<reference evidence="2 3" key="1">
    <citation type="submission" date="2014-04" db="EMBL/GenBank/DDBJ databases">
        <title>Evolutionary Origins and Diversification of the Mycorrhizal Mutualists.</title>
        <authorList>
            <consortium name="DOE Joint Genome Institute"/>
            <consortium name="Mycorrhizal Genomics Consortium"/>
            <person name="Kohler A."/>
            <person name="Kuo A."/>
            <person name="Nagy L.G."/>
            <person name="Floudas D."/>
            <person name="Copeland A."/>
            <person name="Barry K.W."/>
            <person name="Cichocki N."/>
            <person name="Veneault-Fourrey C."/>
            <person name="LaButti K."/>
            <person name="Lindquist E.A."/>
            <person name="Lipzen A."/>
            <person name="Lundell T."/>
            <person name="Morin E."/>
            <person name="Murat C."/>
            <person name="Riley R."/>
            <person name="Ohm R."/>
            <person name="Sun H."/>
            <person name="Tunlid A."/>
            <person name="Henrissat B."/>
            <person name="Grigoriev I.V."/>
            <person name="Hibbett D.S."/>
            <person name="Martin F."/>
        </authorList>
    </citation>
    <scope>NUCLEOTIDE SEQUENCE [LARGE SCALE GENOMIC DNA]</scope>
    <source>
        <strain evidence="2 3">FD-317 M1</strain>
    </source>
</reference>
<evidence type="ECO:0000313" key="3">
    <source>
        <dbReference type="Proteomes" id="UP000053593"/>
    </source>
</evidence>
<feature type="region of interest" description="Disordered" evidence="1">
    <location>
        <begin position="124"/>
        <end position="150"/>
    </location>
</feature>
<dbReference type="EMBL" id="KN834947">
    <property type="protein sequence ID" value="KIK49973.1"/>
    <property type="molecule type" value="Genomic_DNA"/>
</dbReference>
<evidence type="ECO:0000256" key="1">
    <source>
        <dbReference type="SAM" id="MobiDB-lite"/>
    </source>
</evidence>
<name>A0A0D0C5H0_9AGAR</name>
<protein>
    <submittedName>
        <fullName evidence="2">Uncharacterized protein</fullName>
    </submittedName>
</protein>
<gene>
    <name evidence="2" type="ORF">GYMLUDRAFT_253391</name>
</gene>
<dbReference type="Proteomes" id="UP000053593">
    <property type="component" value="Unassembled WGS sequence"/>
</dbReference>
<feature type="compositionally biased region" description="Polar residues" evidence="1">
    <location>
        <begin position="88"/>
        <end position="98"/>
    </location>
</feature>
<dbReference type="HOGENOM" id="CLU_1740714_0_0_1"/>